<dbReference type="AlphaFoldDB" id="A0A4C1VK87"/>
<dbReference type="InterPro" id="IPR039147">
    <property type="entry name" value="ASB17"/>
</dbReference>
<dbReference type="Proteomes" id="UP000299102">
    <property type="component" value="Unassembled WGS sequence"/>
</dbReference>
<dbReference type="PANTHER" id="PTHR20966">
    <property type="entry name" value="ANKYRIN REPEAT AND SOCS BOX PROTEIN 17"/>
    <property type="match status" value="1"/>
</dbReference>
<feature type="domain" description="SOCS box" evidence="3">
    <location>
        <begin position="298"/>
        <end position="341"/>
    </location>
</feature>
<dbReference type="SUPFAM" id="SSF158235">
    <property type="entry name" value="SOCS box-like"/>
    <property type="match status" value="1"/>
</dbReference>
<dbReference type="PANTHER" id="PTHR20966:SF2">
    <property type="entry name" value="ANKYRIN REPEAT AND SOCS BOX PROTEIN 17"/>
    <property type="match status" value="1"/>
</dbReference>
<dbReference type="OrthoDB" id="6419934at2759"/>
<reference evidence="4 5" key="1">
    <citation type="journal article" date="2019" name="Commun. Biol.">
        <title>The bagworm genome reveals a unique fibroin gene that provides high tensile strength.</title>
        <authorList>
            <person name="Kono N."/>
            <person name="Nakamura H."/>
            <person name="Ohtoshi R."/>
            <person name="Tomita M."/>
            <person name="Numata K."/>
            <person name="Arakawa K."/>
        </authorList>
    </citation>
    <scope>NUCLEOTIDE SEQUENCE [LARGE SCALE GENOMIC DNA]</scope>
</reference>
<gene>
    <name evidence="4" type="ORF">EVAR_32452_1</name>
</gene>
<keyword evidence="2" id="KW-0040">ANK repeat</keyword>
<evidence type="ECO:0000256" key="1">
    <source>
        <dbReference type="ARBA" id="ARBA00022786"/>
    </source>
</evidence>
<dbReference type="Pfam" id="PF07525">
    <property type="entry name" value="SOCS_box"/>
    <property type="match status" value="1"/>
</dbReference>
<proteinExistence type="predicted"/>
<dbReference type="GO" id="GO:0035556">
    <property type="term" value="P:intracellular signal transduction"/>
    <property type="evidence" value="ECO:0007669"/>
    <property type="project" value="InterPro"/>
</dbReference>
<comment type="caution">
    <text evidence="4">The sequence shown here is derived from an EMBL/GenBank/DDBJ whole genome shotgun (WGS) entry which is preliminary data.</text>
</comment>
<keyword evidence="1" id="KW-0833">Ubl conjugation pathway</keyword>
<accession>A0A4C1VK87</accession>
<keyword evidence="5" id="KW-1185">Reference proteome</keyword>
<evidence type="ECO:0000313" key="4">
    <source>
        <dbReference type="EMBL" id="GBP39518.1"/>
    </source>
</evidence>
<dbReference type="InterPro" id="IPR036036">
    <property type="entry name" value="SOCS_box-like_dom_sf"/>
</dbReference>
<name>A0A4C1VK87_EUMVA</name>
<protein>
    <recommendedName>
        <fullName evidence="3">SOCS box domain-containing protein</fullName>
    </recommendedName>
</protein>
<dbReference type="SMART" id="SM00969">
    <property type="entry name" value="SOCS_box"/>
    <property type="match status" value="1"/>
</dbReference>
<evidence type="ECO:0000259" key="3">
    <source>
        <dbReference type="PROSITE" id="PS50225"/>
    </source>
</evidence>
<dbReference type="EMBL" id="BGZK01000367">
    <property type="protein sequence ID" value="GBP39518.1"/>
    <property type="molecule type" value="Genomic_DNA"/>
</dbReference>
<dbReference type="Gene3D" id="1.10.750.20">
    <property type="entry name" value="SOCS box"/>
    <property type="match status" value="1"/>
</dbReference>
<dbReference type="InterPro" id="IPR001496">
    <property type="entry name" value="SOCS_box"/>
</dbReference>
<organism evidence="4 5">
    <name type="scientific">Eumeta variegata</name>
    <name type="common">Bagworm moth</name>
    <name type="synonym">Eumeta japonica</name>
    <dbReference type="NCBI Taxonomy" id="151549"/>
    <lineage>
        <taxon>Eukaryota</taxon>
        <taxon>Metazoa</taxon>
        <taxon>Ecdysozoa</taxon>
        <taxon>Arthropoda</taxon>
        <taxon>Hexapoda</taxon>
        <taxon>Insecta</taxon>
        <taxon>Pterygota</taxon>
        <taxon>Neoptera</taxon>
        <taxon>Endopterygota</taxon>
        <taxon>Lepidoptera</taxon>
        <taxon>Glossata</taxon>
        <taxon>Ditrysia</taxon>
        <taxon>Tineoidea</taxon>
        <taxon>Psychidae</taxon>
        <taxon>Oiketicinae</taxon>
        <taxon>Eumeta</taxon>
    </lineage>
</organism>
<evidence type="ECO:0000256" key="2">
    <source>
        <dbReference type="ARBA" id="ARBA00023043"/>
    </source>
</evidence>
<evidence type="ECO:0000313" key="5">
    <source>
        <dbReference type="Proteomes" id="UP000299102"/>
    </source>
</evidence>
<sequence length="341" mass="39542">METFMQNYFETVFGDLGRDCLNDRLKRREMVQYFSTAITGCAREFYAFFGGENKSYEVTCRNFVRATLRYHNDCKRRNNDVCLMGKYHNLLYVTMKLVFDWSLQDSGTVAALLDELYACESTFERLFLGAIFGTSAPHFLAGWKSDFLDKEENIHALVFYLDHATNSNSEYFDGRRNHRFIDVPLESCGNAPPVRVVIQMGAAEVLMILLRFGARIALDSSSSNPIESLLERLNEYNRKYPYELVTCLKLVLRAVPSIFFLKDERFSVGCNHQRKIMLEKYGDILEDHLIPSSRCGLKPVELKHLCRCKIRDTLWNNFQLPFGIQGLPLPEKMKKVFRFIG</sequence>
<dbReference type="PROSITE" id="PS50225">
    <property type="entry name" value="SOCS"/>
    <property type="match status" value="1"/>
</dbReference>